<evidence type="ECO:0000259" key="1">
    <source>
        <dbReference type="Pfam" id="PF00296"/>
    </source>
</evidence>
<dbReference type="InterPro" id="IPR019922">
    <property type="entry name" value="Lucif-like_OxRdatse_MSMEG_4141"/>
</dbReference>
<protein>
    <submittedName>
        <fullName evidence="2">LLM class F420-dependent oxidoreductase</fullName>
        <ecNumber evidence="2">1.-.-.-</ecNumber>
    </submittedName>
</protein>
<name>A0ABW0Z283_9ACTN</name>
<dbReference type="InterPro" id="IPR050766">
    <property type="entry name" value="Bact_Lucif_Oxidored"/>
</dbReference>
<reference evidence="3" key="1">
    <citation type="journal article" date="2019" name="Int. J. Syst. Evol. Microbiol.">
        <title>The Global Catalogue of Microorganisms (GCM) 10K type strain sequencing project: providing services to taxonomists for standard genome sequencing and annotation.</title>
        <authorList>
            <consortium name="The Broad Institute Genomics Platform"/>
            <consortium name="The Broad Institute Genome Sequencing Center for Infectious Disease"/>
            <person name="Wu L."/>
            <person name="Ma J."/>
        </authorList>
    </citation>
    <scope>NUCLEOTIDE SEQUENCE [LARGE SCALE GENOMIC DNA]</scope>
    <source>
        <strain evidence="3">CGMCC 4.7304</strain>
    </source>
</reference>
<dbReference type="RefSeq" id="WP_390318114.1">
    <property type="nucleotide sequence ID" value="NZ_JBHSPB010000012.1"/>
</dbReference>
<dbReference type="PANTHER" id="PTHR30137:SF18">
    <property type="entry name" value="CONSERVED PROTEIN"/>
    <property type="match status" value="1"/>
</dbReference>
<evidence type="ECO:0000313" key="3">
    <source>
        <dbReference type="Proteomes" id="UP001596083"/>
    </source>
</evidence>
<dbReference type="InterPro" id="IPR011251">
    <property type="entry name" value="Luciferase-like_dom"/>
</dbReference>
<dbReference type="Gene3D" id="3.20.20.30">
    <property type="entry name" value="Luciferase-like domain"/>
    <property type="match status" value="1"/>
</dbReference>
<keyword evidence="2" id="KW-0560">Oxidoreductase</keyword>
<dbReference type="InterPro" id="IPR036661">
    <property type="entry name" value="Luciferase-like_sf"/>
</dbReference>
<gene>
    <name evidence="2" type="ORF">ACFP1Z_20545</name>
</gene>
<dbReference type="PANTHER" id="PTHR30137">
    <property type="entry name" value="LUCIFERASE-LIKE MONOOXYGENASE"/>
    <property type="match status" value="1"/>
</dbReference>
<keyword evidence="3" id="KW-1185">Reference proteome</keyword>
<feature type="domain" description="Luciferase-like" evidence="1">
    <location>
        <begin position="23"/>
        <end position="261"/>
    </location>
</feature>
<dbReference type="EC" id="1.-.-.-" evidence="2"/>
<evidence type="ECO:0000313" key="2">
    <source>
        <dbReference type="EMBL" id="MFC5722562.1"/>
    </source>
</evidence>
<dbReference type="Proteomes" id="UP001596083">
    <property type="component" value="Unassembled WGS sequence"/>
</dbReference>
<proteinExistence type="predicted"/>
<dbReference type="NCBIfam" id="TIGR03620">
    <property type="entry name" value="F420_MSMEG_4141"/>
    <property type="match status" value="1"/>
</dbReference>
<accession>A0ABW0Z283</accession>
<dbReference type="EMBL" id="JBHSPB010000012">
    <property type="protein sequence ID" value="MFC5722562.1"/>
    <property type="molecule type" value="Genomic_DNA"/>
</dbReference>
<dbReference type="SUPFAM" id="SSF51679">
    <property type="entry name" value="Bacterial luciferase-like"/>
    <property type="match status" value="1"/>
</dbReference>
<dbReference type="Pfam" id="PF00296">
    <property type="entry name" value="Bac_luciferase"/>
    <property type="match status" value="1"/>
</dbReference>
<organism evidence="2 3">
    <name type="scientific">Streptomyces gamaensis</name>
    <dbReference type="NCBI Taxonomy" id="1763542"/>
    <lineage>
        <taxon>Bacteria</taxon>
        <taxon>Bacillati</taxon>
        <taxon>Actinomycetota</taxon>
        <taxon>Actinomycetes</taxon>
        <taxon>Kitasatosporales</taxon>
        <taxon>Streptomycetaceae</taxon>
        <taxon>Streptomyces</taxon>
    </lineage>
</organism>
<comment type="caution">
    <text evidence="2">The sequence shown here is derived from an EMBL/GenBank/DDBJ whole genome shotgun (WGS) entry which is preliminary data.</text>
</comment>
<sequence length="292" mass="31108">MAPIQGLGTIGIWTMELRADGPEQLGAVQEAAAELDELGFGSVWIGGSPSVAQAAHVLEATRNLTVGTSILSIWQHEAADVAAQYGALPPGVRERFVLGLGVSHAKLAAQYARPYPAMKEYLAALDGAPVPVPAERRVLAALGPKMLGLAADRAAGAIPYLVATEHTAQARETLGGEAFLAPELPVVLDTDLSRAREAAREHIDFYLALPNYTNNFVRLGFTEDDFKSGGSDRLLDALFALGDAERVRERVREHVAAGADHVAVQVVVPGGRNLDAVRPKWRELAEALVSDR</sequence>
<dbReference type="GO" id="GO:0016491">
    <property type="term" value="F:oxidoreductase activity"/>
    <property type="evidence" value="ECO:0007669"/>
    <property type="project" value="UniProtKB-KW"/>
</dbReference>